<keyword evidence="5 9" id="KW-1133">Transmembrane helix</keyword>
<evidence type="ECO:0000256" key="5">
    <source>
        <dbReference type="ARBA" id="ARBA00022989"/>
    </source>
</evidence>
<keyword evidence="12" id="KW-1185">Reference proteome</keyword>
<dbReference type="PROSITE" id="PS51779">
    <property type="entry name" value="POTRA"/>
    <property type="match status" value="1"/>
</dbReference>
<dbReference type="RefSeq" id="WP_344134258.1">
    <property type="nucleotide sequence ID" value="NZ_BAAARA010000015.1"/>
</dbReference>
<feature type="region of interest" description="Disordered" evidence="8">
    <location>
        <begin position="1"/>
        <end position="26"/>
    </location>
</feature>
<keyword evidence="3" id="KW-0132">Cell division</keyword>
<evidence type="ECO:0000259" key="10">
    <source>
        <dbReference type="PROSITE" id="PS51779"/>
    </source>
</evidence>
<accession>A0ABP5TLA5</accession>
<feature type="domain" description="POTRA" evidence="10">
    <location>
        <begin position="53"/>
        <end position="121"/>
    </location>
</feature>
<name>A0ABP5TLA5_9PSEU</name>
<dbReference type="Proteomes" id="UP001501218">
    <property type="component" value="Unassembled WGS sequence"/>
</dbReference>
<protein>
    <submittedName>
        <fullName evidence="11">FtsQ-type POTRA domain-containing protein</fullName>
    </submittedName>
</protein>
<evidence type="ECO:0000256" key="7">
    <source>
        <dbReference type="ARBA" id="ARBA00023306"/>
    </source>
</evidence>
<dbReference type="InterPro" id="IPR013685">
    <property type="entry name" value="POTRA_FtsQ_type"/>
</dbReference>
<evidence type="ECO:0000256" key="1">
    <source>
        <dbReference type="ARBA" id="ARBA00004370"/>
    </source>
</evidence>
<dbReference type="PANTHER" id="PTHR37820:SF1">
    <property type="entry name" value="CELL DIVISION PROTEIN FTSQ"/>
    <property type="match status" value="1"/>
</dbReference>
<dbReference type="InterPro" id="IPR005548">
    <property type="entry name" value="Cell_div_FtsQ/DivIB_C"/>
</dbReference>
<evidence type="ECO:0000313" key="12">
    <source>
        <dbReference type="Proteomes" id="UP001501218"/>
    </source>
</evidence>
<keyword evidence="4 9" id="KW-0812">Transmembrane</keyword>
<feature type="transmembrane region" description="Helical" evidence="9">
    <location>
        <begin position="31"/>
        <end position="49"/>
    </location>
</feature>
<evidence type="ECO:0000256" key="4">
    <source>
        <dbReference type="ARBA" id="ARBA00022692"/>
    </source>
</evidence>
<evidence type="ECO:0000256" key="9">
    <source>
        <dbReference type="SAM" id="Phobius"/>
    </source>
</evidence>
<dbReference type="Pfam" id="PF08478">
    <property type="entry name" value="POTRA_1"/>
    <property type="match status" value="1"/>
</dbReference>
<keyword evidence="6 9" id="KW-0472">Membrane</keyword>
<proteinExistence type="predicted"/>
<comment type="caution">
    <text evidence="11">The sequence shown here is derived from an EMBL/GenBank/DDBJ whole genome shotgun (WGS) entry which is preliminary data.</text>
</comment>
<evidence type="ECO:0000256" key="3">
    <source>
        <dbReference type="ARBA" id="ARBA00022618"/>
    </source>
</evidence>
<dbReference type="Gene3D" id="3.10.20.310">
    <property type="entry name" value="membrane protein fhac"/>
    <property type="match status" value="1"/>
</dbReference>
<dbReference type="Pfam" id="PF03799">
    <property type="entry name" value="FtsQ_DivIB_C"/>
    <property type="match status" value="1"/>
</dbReference>
<keyword evidence="2" id="KW-1003">Cell membrane</keyword>
<sequence length="242" mass="26080">MASTRTGAAERPGRRSTRGRPVRPAPTPSRWVLPALMAVVTAVVLVLYFSPLLGVSEVKVEGNPTLSDDKVLETAGIRPGTSMLRVDAGEVQERLVEMPKVADAEVMLDWPSTVRVEITESTPAVYFRARGGARLVDSHGVAFETVRQAPDGVPELRVPELDGPAASAALEVLNALPGQVRGEVTAVLAEKPGSVRLRLTGDRVVEWGATDEMRRKARILPPLLTRPGKVYDVTTPELPTVR</sequence>
<keyword evidence="7" id="KW-0131">Cell cycle</keyword>
<gene>
    <name evidence="11" type="ORF">GCM10009854_37420</name>
</gene>
<organism evidence="11 12">
    <name type="scientific">Saccharopolyspora halophila</name>
    <dbReference type="NCBI Taxonomy" id="405551"/>
    <lineage>
        <taxon>Bacteria</taxon>
        <taxon>Bacillati</taxon>
        <taxon>Actinomycetota</taxon>
        <taxon>Actinomycetes</taxon>
        <taxon>Pseudonocardiales</taxon>
        <taxon>Pseudonocardiaceae</taxon>
        <taxon>Saccharopolyspora</taxon>
    </lineage>
</organism>
<dbReference type="InterPro" id="IPR050487">
    <property type="entry name" value="FtsQ_DivIB"/>
</dbReference>
<evidence type="ECO:0000313" key="11">
    <source>
        <dbReference type="EMBL" id="GAA2355871.1"/>
    </source>
</evidence>
<evidence type="ECO:0000256" key="2">
    <source>
        <dbReference type="ARBA" id="ARBA00022475"/>
    </source>
</evidence>
<evidence type="ECO:0000256" key="6">
    <source>
        <dbReference type="ARBA" id="ARBA00023136"/>
    </source>
</evidence>
<dbReference type="PANTHER" id="PTHR37820">
    <property type="entry name" value="CELL DIVISION PROTEIN DIVIB"/>
    <property type="match status" value="1"/>
</dbReference>
<comment type="subcellular location">
    <subcellularLocation>
        <location evidence="1">Membrane</location>
    </subcellularLocation>
</comment>
<dbReference type="InterPro" id="IPR034746">
    <property type="entry name" value="POTRA"/>
</dbReference>
<dbReference type="EMBL" id="BAAARA010000015">
    <property type="protein sequence ID" value="GAA2355871.1"/>
    <property type="molecule type" value="Genomic_DNA"/>
</dbReference>
<reference evidence="12" key="1">
    <citation type="journal article" date="2019" name="Int. J. Syst. Evol. Microbiol.">
        <title>The Global Catalogue of Microorganisms (GCM) 10K type strain sequencing project: providing services to taxonomists for standard genome sequencing and annotation.</title>
        <authorList>
            <consortium name="The Broad Institute Genomics Platform"/>
            <consortium name="The Broad Institute Genome Sequencing Center for Infectious Disease"/>
            <person name="Wu L."/>
            <person name="Ma J."/>
        </authorList>
    </citation>
    <scope>NUCLEOTIDE SEQUENCE [LARGE SCALE GENOMIC DNA]</scope>
    <source>
        <strain evidence="12">JCM 16221</strain>
    </source>
</reference>
<evidence type="ECO:0000256" key="8">
    <source>
        <dbReference type="SAM" id="MobiDB-lite"/>
    </source>
</evidence>